<comment type="similarity">
    <text evidence="1">Belongs to the short-chain dehydrogenases/reductases (SDR) family.</text>
</comment>
<dbReference type="GO" id="GO:0016491">
    <property type="term" value="F:oxidoreductase activity"/>
    <property type="evidence" value="ECO:0007669"/>
    <property type="project" value="UniProtKB-KW"/>
</dbReference>
<comment type="caution">
    <text evidence="3">The sequence shown here is derived from an EMBL/GenBank/DDBJ whole genome shotgun (WGS) entry which is preliminary data.</text>
</comment>
<evidence type="ECO:0000313" key="4">
    <source>
        <dbReference type="Proteomes" id="UP000441925"/>
    </source>
</evidence>
<dbReference type="RefSeq" id="WP_154541301.1">
    <property type="nucleotide sequence ID" value="NZ_VULQ01000009.1"/>
</dbReference>
<dbReference type="PRINTS" id="PR00081">
    <property type="entry name" value="GDHRDH"/>
</dbReference>
<protein>
    <submittedName>
        <fullName evidence="3">SDR family oxidoreductase</fullName>
    </submittedName>
</protein>
<accession>A0A6N7VHF5</accession>
<dbReference type="CDD" id="cd05233">
    <property type="entry name" value="SDR_c"/>
    <property type="match status" value="1"/>
</dbReference>
<dbReference type="InterPro" id="IPR020904">
    <property type="entry name" value="Sc_DH/Rdtase_CS"/>
</dbReference>
<dbReference type="InterPro" id="IPR036291">
    <property type="entry name" value="NAD(P)-bd_dom_sf"/>
</dbReference>
<dbReference type="Gene3D" id="3.40.50.720">
    <property type="entry name" value="NAD(P)-binding Rossmann-like Domain"/>
    <property type="match status" value="1"/>
</dbReference>
<dbReference type="Proteomes" id="UP000441925">
    <property type="component" value="Unassembled WGS sequence"/>
</dbReference>
<dbReference type="SUPFAM" id="SSF51735">
    <property type="entry name" value="NAD(P)-binding Rossmann-fold domains"/>
    <property type="match status" value="1"/>
</dbReference>
<dbReference type="PROSITE" id="PS00061">
    <property type="entry name" value="ADH_SHORT"/>
    <property type="match status" value="1"/>
</dbReference>
<evidence type="ECO:0000256" key="1">
    <source>
        <dbReference type="ARBA" id="ARBA00006484"/>
    </source>
</evidence>
<proteinExistence type="inferred from homology"/>
<sequence>MDLNLKDKVVLITGSTGGIGRAITKAFYKEGAKLALTSTRKEKVDKLIEELGNPPEDKVRGYVLDITNEEEVKRVTDQVVKDFGTLYSLVSNAGNNGDYQEIKDSTKENYDKVFSINVYGVLYSMKYAIPYMLENKKGSVVVLGSEGSYVGSPGMGAYVASKHAVAALVKTLATEVGGSGIHANYIAPSAVDTDMMRRIEKNTFGDSKTPEEAERFFAEASYDKRYAKPEEVANAALYLASEVSAHMMGWGLRLDGGKHIL</sequence>
<keyword evidence="2" id="KW-0560">Oxidoreductase</keyword>
<dbReference type="FunFam" id="3.40.50.720:FF:000084">
    <property type="entry name" value="Short-chain dehydrogenase reductase"/>
    <property type="match status" value="1"/>
</dbReference>
<evidence type="ECO:0000313" key="3">
    <source>
        <dbReference type="EMBL" id="MSS78321.1"/>
    </source>
</evidence>
<dbReference type="PANTHER" id="PTHR24321:SF8">
    <property type="entry name" value="ESTRADIOL 17-BETA-DEHYDROGENASE 8-RELATED"/>
    <property type="match status" value="1"/>
</dbReference>
<keyword evidence="4" id="KW-1185">Reference proteome</keyword>
<dbReference type="EMBL" id="VULQ01000009">
    <property type="protein sequence ID" value="MSS78321.1"/>
    <property type="molecule type" value="Genomic_DNA"/>
</dbReference>
<gene>
    <name evidence="3" type="ORF">FYJ26_07895</name>
</gene>
<name>A0A6N7VHF5_9FIRM</name>
<dbReference type="Pfam" id="PF13561">
    <property type="entry name" value="adh_short_C2"/>
    <property type="match status" value="1"/>
</dbReference>
<dbReference type="InterPro" id="IPR002347">
    <property type="entry name" value="SDR_fam"/>
</dbReference>
<dbReference type="PANTHER" id="PTHR24321">
    <property type="entry name" value="DEHYDROGENASES, SHORT CHAIN"/>
    <property type="match status" value="1"/>
</dbReference>
<reference evidence="3 4" key="1">
    <citation type="submission" date="2019-08" db="EMBL/GenBank/DDBJ databases">
        <title>In-depth cultivation of the pig gut microbiome towards novel bacterial diversity and tailored functional studies.</title>
        <authorList>
            <person name="Wylensek D."/>
            <person name="Hitch T.C.A."/>
            <person name="Clavel T."/>
        </authorList>
    </citation>
    <scope>NUCLEOTIDE SEQUENCE [LARGE SCALE GENOMIC DNA]</scope>
    <source>
        <strain evidence="3 4">WCA-380-WT-2B</strain>
    </source>
</reference>
<evidence type="ECO:0000256" key="2">
    <source>
        <dbReference type="ARBA" id="ARBA00023002"/>
    </source>
</evidence>
<dbReference type="GO" id="GO:0008206">
    <property type="term" value="P:bile acid metabolic process"/>
    <property type="evidence" value="ECO:0007669"/>
    <property type="project" value="UniProtKB-ARBA"/>
</dbReference>
<dbReference type="AlphaFoldDB" id="A0A6N7VHF5"/>
<organism evidence="3 4">
    <name type="scientific">Anaerococcus porci</name>
    <dbReference type="NCBI Taxonomy" id="2652269"/>
    <lineage>
        <taxon>Bacteria</taxon>
        <taxon>Bacillati</taxon>
        <taxon>Bacillota</taxon>
        <taxon>Tissierellia</taxon>
        <taxon>Tissierellales</taxon>
        <taxon>Peptoniphilaceae</taxon>
        <taxon>Anaerococcus</taxon>
    </lineage>
</organism>